<accession>A0A9Q5X8X1</accession>
<reference evidence="3" key="1">
    <citation type="submission" date="2017-04" db="EMBL/GenBank/DDBJ databases">
        <title>Function of individual gut microbiota members based on whole genome sequencing of pure cultures obtained from chicken caecum.</title>
        <authorList>
            <person name="Medvecky M."/>
            <person name="Cejkova D."/>
            <person name="Polansky O."/>
            <person name="Karasova D."/>
            <person name="Kubasova T."/>
            <person name="Cizek A."/>
            <person name="Rychlik I."/>
        </authorList>
    </citation>
    <scope>NUCLEOTIDE SEQUENCE [LARGE SCALE GENOMIC DNA]</scope>
    <source>
        <strain evidence="3">An42</strain>
    </source>
</reference>
<sequence>MKNEEKNRKQQLTSFPISINILKVALMVAGMYYWGVKFFFAIVLWWSVRQILRLFFISIKILFWGVIALFILCAII</sequence>
<dbReference type="RefSeq" id="WP_087375206.1">
    <property type="nucleotide sequence ID" value="NZ_NFIJ01000003.1"/>
</dbReference>
<evidence type="ECO:0000256" key="1">
    <source>
        <dbReference type="SAM" id="Phobius"/>
    </source>
</evidence>
<evidence type="ECO:0000313" key="2">
    <source>
        <dbReference type="EMBL" id="OUO06302.1"/>
    </source>
</evidence>
<keyword evidence="1" id="KW-0472">Membrane</keyword>
<proteinExistence type="predicted"/>
<protein>
    <submittedName>
        <fullName evidence="2">Uncharacterized protein</fullName>
    </submittedName>
</protein>
<evidence type="ECO:0000313" key="3">
    <source>
        <dbReference type="Proteomes" id="UP000195975"/>
    </source>
</evidence>
<name>A0A9Q5X8X1_9BACT</name>
<dbReference type="EMBL" id="NFIJ01000003">
    <property type="protein sequence ID" value="OUO06302.1"/>
    <property type="molecule type" value="Genomic_DNA"/>
</dbReference>
<feature type="transmembrane region" description="Helical" evidence="1">
    <location>
        <begin position="54"/>
        <end position="75"/>
    </location>
</feature>
<organism evidence="2 3">
    <name type="scientific">Parabacteroides johnsonii</name>
    <dbReference type="NCBI Taxonomy" id="387661"/>
    <lineage>
        <taxon>Bacteria</taxon>
        <taxon>Pseudomonadati</taxon>
        <taxon>Bacteroidota</taxon>
        <taxon>Bacteroidia</taxon>
        <taxon>Bacteroidales</taxon>
        <taxon>Tannerellaceae</taxon>
        <taxon>Parabacteroides</taxon>
    </lineage>
</organism>
<comment type="caution">
    <text evidence="2">The sequence shown here is derived from an EMBL/GenBank/DDBJ whole genome shotgun (WGS) entry which is preliminary data.</text>
</comment>
<feature type="transmembrane region" description="Helical" evidence="1">
    <location>
        <begin position="21"/>
        <end position="48"/>
    </location>
</feature>
<dbReference type="AlphaFoldDB" id="A0A9Q5X8X1"/>
<dbReference type="Proteomes" id="UP000195975">
    <property type="component" value="Unassembled WGS sequence"/>
</dbReference>
<keyword evidence="1" id="KW-0812">Transmembrane</keyword>
<gene>
    <name evidence="2" type="ORF">B5F96_04470</name>
</gene>
<keyword evidence="1" id="KW-1133">Transmembrane helix</keyword>